<dbReference type="InterPro" id="IPR014731">
    <property type="entry name" value="ETF_asu_C"/>
</dbReference>
<evidence type="ECO:0000256" key="4">
    <source>
        <dbReference type="ARBA" id="ARBA00022827"/>
    </source>
</evidence>
<feature type="binding site" evidence="6">
    <location>
        <begin position="250"/>
        <end position="254"/>
    </location>
    <ligand>
        <name>FAD</name>
        <dbReference type="ChEBI" id="CHEBI:57692"/>
    </ligand>
</feature>
<keyword evidence="4 6" id="KW-0274">FAD</keyword>
<evidence type="ECO:0000256" key="5">
    <source>
        <dbReference type="ARBA" id="ARBA00022982"/>
    </source>
</evidence>
<dbReference type="InterPro" id="IPR033947">
    <property type="entry name" value="ETF_alpha_N"/>
</dbReference>
<dbReference type="Gene3D" id="3.40.50.1220">
    <property type="entry name" value="TPP-binding domain"/>
    <property type="match status" value="1"/>
</dbReference>
<dbReference type="PANTHER" id="PTHR43153:SF1">
    <property type="entry name" value="ELECTRON TRANSFER FLAVOPROTEIN SUBUNIT ALPHA, MITOCHONDRIAL"/>
    <property type="match status" value="1"/>
</dbReference>
<dbReference type="PROSITE" id="PS00696">
    <property type="entry name" value="ETF_ALPHA"/>
    <property type="match status" value="1"/>
</dbReference>
<organism evidence="8 9">
    <name type="scientific">candidate division WOR-3 bacterium</name>
    <dbReference type="NCBI Taxonomy" id="2052148"/>
    <lineage>
        <taxon>Bacteria</taxon>
        <taxon>Bacteria division WOR-3</taxon>
    </lineage>
</organism>
<dbReference type="InterPro" id="IPR018206">
    <property type="entry name" value="ETF_asu_C_CS"/>
</dbReference>
<feature type="binding site" evidence="6">
    <location>
        <begin position="267"/>
        <end position="274"/>
    </location>
    <ligand>
        <name>FAD</name>
        <dbReference type="ChEBI" id="CHEBI:57692"/>
    </ligand>
</feature>
<dbReference type="EMBL" id="VGIR01000037">
    <property type="protein sequence ID" value="MBM3331620.1"/>
    <property type="molecule type" value="Genomic_DNA"/>
</dbReference>
<keyword evidence="2" id="KW-0813">Transport</keyword>
<evidence type="ECO:0000256" key="3">
    <source>
        <dbReference type="ARBA" id="ARBA00022630"/>
    </source>
</evidence>
<evidence type="ECO:0000313" key="8">
    <source>
        <dbReference type="EMBL" id="MBM3331620.1"/>
    </source>
</evidence>
<feature type="binding site" evidence="6">
    <location>
        <position position="211"/>
    </location>
    <ligand>
        <name>FAD</name>
        <dbReference type="ChEBI" id="CHEBI:57692"/>
    </ligand>
</feature>
<feature type="binding site" evidence="6">
    <location>
        <begin position="236"/>
        <end position="237"/>
    </location>
    <ligand>
        <name>FAD</name>
        <dbReference type="ChEBI" id="CHEBI:57692"/>
    </ligand>
</feature>
<comment type="cofactor">
    <cofactor evidence="6">
        <name>FAD</name>
        <dbReference type="ChEBI" id="CHEBI:57692"/>
    </cofactor>
    <text evidence="6">Binds 1 FAD per dimer.</text>
</comment>
<dbReference type="PIRSF" id="PIRSF000089">
    <property type="entry name" value="Electra_flavoP_a"/>
    <property type="match status" value="1"/>
</dbReference>
<dbReference type="SUPFAM" id="SSF52402">
    <property type="entry name" value="Adenine nucleotide alpha hydrolases-like"/>
    <property type="match status" value="1"/>
</dbReference>
<dbReference type="PANTHER" id="PTHR43153">
    <property type="entry name" value="ELECTRON TRANSFER FLAVOPROTEIN ALPHA"/>
    <property type="match status" value="1"/>
</dbReference>
<comment type="similarity">
    <text evidence="1">Belongs to the ETF alpha-subunit/FixB family.</text>
</comment>
<dbReference type="InterPro" id="IPR001308">
    <property type="entry name" value="ETF_a/FixB"/>
</dbReference>
<evidence type="ECO:0000256" key="2">
    <source>
        <dbReference type="ARBA" id="ARBA00022448"/>
    </source>
</evidence>
<evidence type="ECO:0000313" key="9">
    <source>
        <dbReference type="Proteomes" id="UP000779900"/>
    </source>
</evidence>
<evidence type="ECO:0000256" key="6">
    <source>
        <dbReference type="PIRSR" id="PIRSR000089-1"/>
    </source>
</evidence>
<gene>
    <name evidence="8" type="ORF">FJY68_07195</name>
</gene>
<dbReference type="GO" id="GO:0033539">
    <property type="term" value="P:fatty acid beta-oxidation using acyl-CoA dehydrogenase"/>
    <property type="evidence" value="ECO:0007669"/>
    <property type="project" value="TreeGrafter"/>
</dbReference>
<dbReference type="SUPFAM" id="SSF52467">
    <property type="entry name" value="DHS-like NAD/FAD-binding domain"/>
    <property type="match status" value="1"/>
</dbReference>
<comment type="caution">
    <text evidence="8">The sequence shown here is derived from an EMBL/GenBank/DDBJ whole genome shotgun (WGS) entry which is preliminary data.</text>
</comment>
<dbReference type="FunFam" id="3.40.50.1220:FF:000001">
    <property type="entry name" value="Electron transfer flavoprotein, alpha subunit"/>
    <property type="match status" value="1"/>
</dbReference>
<evidence type="ECO:0000256" key="1">
    <source>
        <dbReference type="ARBA" id="ARBA00005817"/>
    </source>
</evidence>
<dbReference type="Gene3D" id="3.40.50.620">
    <property type="entry name" value="HUPs"/>
    <property type="match status" value="1"/>
</dbReference>
<keyword evidence="3" id="KW-0285">Flavoprotein</keyword>
<dbReference type="Proteomes" id="UP000779900">
    <property type="component" value="Unassembled WGS sequence"/>
</dbReference>
<protein>
    <submittedName>
        <fullName evidence="8">Electron transfer flavoprotein subunit alpha/FixB family protein</fullName>
    </submittedName>
</protein>
<dbReference type="CDD" id="cd01715">
    <property type="entry name" value="ETF_alpha"/>
    <property type="match status" value="1"/>
</dbReference>
<proteinExistence type="inferred from homology"/>
<accession>A0A938BRG9</accession>
<dbReference type="AlphaFoldDB" id="A0A938BRG9"/>
<dbReference type="InterPro" id="IPR029035">
    <property type="entry name" value="DHS-like_NAD/FAD-binding_dom"/>
</dbReference>
<evidence type="ECO:0000259" key="7">
    <source>
        <dbReference type="SMART" id="SM00893"/>
    </source>
</evidence>
<dbReference type="GO" id="GO:0009055">
    <property type="term" value="F:electron transfer activity"/>
    <property type="evidence" value="ECO:0007669"/>
    <property type="project" value="InterPro"/>
</dbReference>
<name>A0A938BRG9_UNCW3</name>
<dbReference type="InterPro" id="IPR014730">
    <property type="entry name" value="ETF_a/b_N"/>
</dbReference>
<feature type="domain" description="Electron transfer flavoprotein alpha/beta-subunit N-terminal" evidence="7">
    <location>
        <begin position="2"/>
        <end position="199"/>
    </location>
</feature>
<dbReference type="SMART" id="SM00893">
    <property type="entry name" value="ETF"/>
    <property type="match status" value="1"/>
</dbReference>
<sequence length="326" mass="34563">MVLVFCEQREGRLKKVAFEDLCVGYAIAEKRGGDLVAVIIGSGIKDLAAEVVKFGVNKVITVDDASLQFYTSDGYAGALEKLCREHKPHTIVLAATVMGKDLSATLAARLETAIVPDCIALEFDEAGNPIMTRPVYAGKAITRVKAPTASPLIITMRPRAYSAQPENDKGAQVVAGNAAPAELRTKVAEIVKAVIKTVELTEADIIISGGRGMKGPENYPMLEELAGVVNAAVGASRAAVDAGWRDHQFQVGQTGKVVAPSLYIACGISGAIQHLVGMVNSKTIVAINKDPEANIFKVADYGIVGDLFKIVPMLTAEFRKQRGQGS</sequence>
<feature type="binding site" evidence="6">
    <location>
        <position position="288"/>
    </location>
    <ligand>
        <name>FAD</name>
        <dbReference type="ChEBI" id="CHEBI:57692"/>
    </ligand>
</feature>
<reference evidence="8" key="1">
    <citation type="submission" date="2019-03" db="EMBL/GenBank/DDBJ databases">
        <title>Lake Tanganyika Metagenome-Assembled Genomes (MAGs).</title>
        <authorList>
            <person name="Tran P."/>
        </authorList>
    </citation>
    <scope>NUCLEOTIDE SEQUENCE</scope>
    <source>
        <strain evidence="8">K_DeepCast_150m_m2_040</strain>
    </source>
</reference>
<dbReference type="GO" id="GO:0050660">
    <property type="term" value="F:flavin adenine dinucleotide binding"/>
    <property type="evidence" value="ECO:0007669"/>
    <property type="project" value="InterPro"/>
</dbReference>
<dbReference type="Pfam" id="PF00766">
    <property type="entry name" value="ETF_alpha"/>
    <property type="match status" value="1"/>
</dbReference>
<dbReference type="InterPro" id="IPR014729">
    <property type="entry name" value="Rossmann-like_a/b/a_fold"/>
</dbReference>
<keyword evidence="5" id="KW-0249">Electron transport</keyword>
<dbReference type="Pfam" id="PF01012">
    <property type="entry name" value="ETF"/>
    <property type="match status" value="1"/>
</dbReference>